<keyword evidence="2" id="KW-1185">Reference proteome</keyword>
<accession>A0ACC1SSL2</accession>
<name>A0ACC1SSL2_9HYPO</name>
<protein>
    <submittedName>
        <fullName evidence="1">Uncharacterized protein</fullName>
    </submittedName>
</protein>
<sequence>MKLPKFLLFIFTVCVAAQKPTGNAFTNFCSTSDISAMNVRNCTCSPRTTGCILKQCSACGRDSFKKIKDCNKGCRDDERECQNCQIWFHDLCRRLKRTTGAINTGEIKRNGDAIWVVLEMAEGRDNLITSTRQIPGILELVNSTNRNLGDEGFIFAQQQYDPASQALALNSWRARAQEQVHIHVCNLNKTMRHILSTEARPMFGQLTKIRQDPDLWCMARLNGASVRTFATTLFKFLDSNHPGVCDKLVGAGIMRDARGDTWACASTNSKGMIGKFCAEPRGSNNEE</sequence>
<proteinExistence type="predicted"/>
<organism evidence="1 2">
    <name type="scientific">Fusarium decemcellulare</name>
    <dbReference type="NCBI Taxonomy" id="57161"/>
    <lineage>
        <taxon>Eukaryota</taxon>
        <taxon>Fungi</taxon>
        <taxon>Dikarya</taxon>
        <taxon>Ascomycota</taxon>
        <taxon>Pezizomycotina</taxon>
        <taxon>Sordariomycetes</taxon>
        <taxon>Hypocreomycetidae</taxon>
        <taxon>Hypocreales</taxon>
        <taxon>Nectriaceae</taxon>
        <taxon>Fusarium</taxon>
        <taxon>Fusarium decemcellulare species complex</taxon>
    </lineage>
</organism>
<evidence type="ECO:0000313" key="1">
    <source>
        <dbReference type="EMBL" id="KAJ3545451.1"/>
    </source>
</evidence>
<comment type="caution">
    <text evidence="1">The sequence shown here is derived from an EMBL/GenBank/DDBJ whole genome shotgun (WGS) entry which is preliminary data.</text>
</comment>
<dbReference type="EMBL" id="JANRMS010000150">
    <property type="protein sequence ID" value="KAJ3545451.1"/>
    <property type="molecule type" value="Genomic_DNA"/>
</dbReference>
<reference evidence="1" key="1">
    <citation type="submission" date="2022-08" db="EMBL/GenBank/DDBJ databases">
        <title>Genome Sequence of Fusarium decemcellulare.</title>
        <authorList>
            <person name="Buettner E."/>
        </authorList>
    </citation>
    <scope>NUCLEOTIDE SEQUENCE</scope>
    <source>
        <strain evidence="1">Babe19</strain>
    </source>
</reference>
<dbReference type="Proteomes" id="UP001148629">
    <property type="component" value="Unassembled WGS sequence"/>
</dbReference>
<gene>
    <name evidence="1" type="ORF">NM208_g2501</name>
</gene>
<evidence type="ECO:0000313" key="2">
    <source>
        <dbReference type="Proteomes" id="UP001148629"/>
    </source>
</evidence>